<organism evidence="15 16">
    <name type="scientific">Absidia repens</name>
    <dbReference type="NCBI Taxonomy" id="90262"/>
    <lineage>
        <taxon>Eukaryota</taxon>
        <taxon>Fungi</taxon>
        <taxon>Fungi incertae sedis</taxon>
        <taxon>Mucoromycota</taxon>
        <taxon>Mucoromycotina</taxon>
        <taxon>Mucoromycetes</taxon>
        <taxon>Mucorales</taxon>
        <taxon>Cunninghamellaceae</taxon>
        <taxon>Absidia</taxon>
    </lineage>
</organism>
<dbReference type="GO" id="GO:0016787">
    <property type="term" value="F:hydrolase activity"/>
    <property type="evidence" value="ECO:0007669"/>
    <property type="project" value="UniProtKB-KW"/>
</dbReference>
<dbReference type="Pfam" id="PF26026">
    <property type="entry name" value="RNA_hel_CTD"/>
    <property type="match status" value="1"/>
</dbReference>
<dbReference type="InterPro" id="IPR001650">
    <property type="entry name" value="Helicase_C-like"/>
</dbReference>
<keyword evidence="6 15" id="KW-0378">Hydrolase</keyword>
<dbReference type="GO" id="GO:0003723">
    <property type="term" value="F:RNA binding"/>
    <property type="evidence" value="ECO:0007669"/>
    <property type="project" value="TreeGrafter"/>
</dbReference>
<evidence type="ECO:0000313" key="16">
    <source>
        <dbReference type="Proteomes" id="UP000193560"/>
    </source>
</evidence>
<dbReference type="GO" id="GO:1990904">
    <property type="term" value="C:ribonucleoprotein complex"/>
    <property type="evidence" value="ECO:0007669"/>
    <property type="project" value="UniProtKB-ARBA"/>
</dbReference>
<feature type="region of interest" description="Disordered" evidence="12">
    <location>
        <begin position="234"/>
        <end position="278"/>
    </location>
</feature>
<keyword evidence="4" id="KW-0396">Initiation factor</keyword>
<feature type="compositionally biased region" description="Polar residues" evidence="12">
    <location>
        <begin position="256"/>
        <end position="269"/>
    </location>
</feature>
<dbReference type="EC" id="3.6.4.13" evidence="2"/>
<keyword evidence="7" id="KW-0347">Helicase</keyword>
<evidence type="ECO:0000256" key="3">
    <source>
        <dbReference type="ARBA" id="ARBA00022490"/>
    </source>
</evidence>
<evidence type="ECO:0000256" key="9">
    <source>
        <dbReference type="ARBA" id="ARBA00022917"/>
    </source>
</evidence>
<evidence type="ECO:0000259" key="14">
    <source>
        <dbReference type="PROSITE" id="PS51194"/>
    </source>
</evidence>
<dbReference type="GO" id="GO:0003724">
    <property type="term" value="F:RNA helicase activity"/>
    <property type="evidence" value="ECO:0007669"/>
    <property type="project" value="UniProtKB-EC"/>
</dbReference>
<feature type="region of interest" description="Disordered" evidence="12">
    <location>
        <begin position="1"/>
        <end position="75"/>
    </location>
</feature>
<dbReference type="SMART" id="SM00490">
    <property type="entry name" value="HELICc"/>
    <property type="match status" value="1"/>
</dbReference>
<feature type="compositionally biased region" description="Basic and acidic residues" evidence="12">
    <location>
        <begin position="237"/>
        <end position="249"/>
    </location>
</feature>
<comment type="catalytic activity">
    <reaction evidence="11">
        <text>ATP + H2O = ADP + phosphate + H(+)</text>
        <dbReference type="Rhea" id="RHEA:13065"/>
        <dbReference type="ChEBI" id="CHEBI:15377"/>
        <dbReference type="ChEBI" id="CHEBI:15378"/>
        <dbReference type="ChEBI" id="CHEBI:30616"/>
        <dbReference type="ChEBI" id="CHEBI:43474"/>
        <dbReference type="ChEBI" id="CHEBI:456216"/>
        <dbReference type="EC" id="3.6.4.13"/>
    </reaction>
</comment>
<dbReference type="PANTHER" id="PTHR18934">
    <property type="entry name" value="ATP-DEPENDENT RNA HELICASE"/>
    <property type="match status" value="1"/>
</dbReference>
<dbReference type="Gene3D" id="3.40.50.300">
    <property type="entry name" value="P-loop containing nucleotide triphosphate hydrolases"/>
    <property type="match status" value="2"/>
</dbReference>
<feature type="compositionally biased region" description="Low complexity" evidence="12">
    <location>
        <begin position="48"/>
        <end position="66"/>
    </location>
</feature>
<dbReference type="FunFam" id="1.20.120.1080:FF:000002">
    <property type="entry name" value="Putative ATP-dependent RNA helicase DHX36"/>
    <property type="match status" value="1"/>
</dbReference>
<comment type="similarity">
    <text evidence="1">Belongs to the DEAD box helicase family. DEAH subfamily.</text>
</comment>
<feature type="non-terminal residue" evidence="15">
    <location>
        <position position="1"/>
    </location>
</feature>
<dbReference type="FunFam" id="3.40.50.300:FF:000500">
    <property type="entry name" value="ATP-dependent RNA helicase DHX29"/>
    <property type="match status" value="1"/>
</dbReference>
<keyword evidence="8" id="KW-0067">ATP-binding</keyword>
<dbReference type="PROSITE" id="PS51192">
    <property type="entry name" value="HELICASE_ATP_BIND_1"/>
    <property type="match status" value="1"/>
</dbReference>
<feature type="compositionally biased region" description="Polar residues" evidence="12">
    <location>
        <begin position="403"/>
        <end position="416"/>
    </location>
</feature>
<evidence type="ECO:0000256" key="12">
    <source>
        <dbReference type="SAM" id="MobiDB-lite"/>
    </source>
</evidence>
<dbReference type="GO" id="GO:0005524">
    <property type="term" value="F:ATP binding"/>
    <property type="evidence" value="ECO:0007669"/>
    <property type="project" value="UniProtKB-KW"/>
</dbReference>
<accession>A0A1X2IF32</accession>
<protein>
    <recommendedName>
        <fullName evidence="2">RNA helicase</fullName>
        <ecNumber evidence="2">3.6.4.13</ecNumber>
    </recommendedName>
</protein>
<keyword evidence="10" id="KW-0175">Coiled coil</keyword>
<dbReference type="Gene3D" id="1.20.120.1080">
    <property type="match status" value="1"/>
</dbReference>
<proteinExistence type="inferred from homology"/>
<feature type="domain" description="Helicase ATP-binding" evidence="13">
    <location>
        <begin position="673"/>
        <end position="845"/>
    </location>
</feature>
<keyword evidence="5" id="KW-0547">Nucleotide-binding</keyword>
<keyword evidence="9" id="KW-0648">Protein biosynthesis</keyword>
<dbReference type="InterPro" id="IPR002464">
    <property type="entry name" value="DNA/RNA_helicase_DEAH_CS"/>
</dbReference>
<dbReference type="SMART" id="SM00487">
    <property type="entry name" value="DEXDc"/>
    <property type="match status" value="1"/>
</dbReference>
<dbReference type="InterPro" id="IPR011545">
    <property type="entry name" value="DEAD/DEAH_box_helicase_dom"/>
</dbReference>
<dbReference type="CDD" id="cd17917">
    <property type="entry name" value="DEXHc_RHA-like"/>
    <property type="match status" value="1"/>
</dbReference>
<keyword evidence="3" id="KW-0963">Cytoplasm</keyword>
<dbReference type="OrthoDB" id="5600252at2759"/>
<dbReference type="InterPro" id="IPR059023">
    <property type="entry name" value="RNA_hel_CTD"/>
</dbReference>
<feature type="compositionally biased region" description="Low complexity" evidence="12">
    <location>
        <begin position="14"/>
        <end position="37"/>
    </location>
</feature>
<dbReference type="InterPro" id="IPR014001">
    <property type="entry name" value="Helicase_ATP-bd"/>
</dbReference>
<dbReference type="InterPro" id="IPR007502">
    <property type="entry name" value="Helicase-assoc_dom"/>
</dbReference>
<feature type="compositionally biased region" description="Basic and acidic residues" evidence="12">
    <location>
        <begin position="335"/>
        <end position="349"/>
    </location>
</feature>
<dbReference type="Pfam" id="PF07717">
    <property type="entry name" value="OB_NTP_bind"/>
    <property type="match status" value="1"/>
</dbReference>
<evidence type="ECO:0000256" key="8">
    <source>
        <dbReference type="ARBA" id="ARBA00022840"/>
    </source>
</evidence>
<dbReference type="Pfam" id="PF00271">
    <property type="entry name" value="Helicase_C"/>
    <property type="match status" value="1"/>
</dbReference>
<dbReference type="Pfam" id="PF24899">
    <property type="entry name" value="UBA_DHX29"/>
    <property type="match status" value="1"/>
</dbReference>
<evidence type="ECO:0000256" key="4">
    <source>
        <dbReference type="ARBA" id="ARBA00022540"/>
    </source>
</evidence>
<reference evidence="15 16" key="1">
    <citation type="submission" date="2016-07" db="EMBL/GenBank/DDBJ databases">
        <title>Pervasive Adenine N6-methylation of Active Genes in Fungi.</title>
        <authorList>
            <consortium name="DOE Joint Genome Institute"/>
            <person name="Mondo S.J."/>
            <person name="Dannebaum R.O."/>
            <person name="Kuo R.C."/>
            <person name="Labutti K."/>
            <person name="Haridas S."/>
            <person name="Kuo A."/>
            <person name="Salamov A."/>
            <person name="Ahrendt S.R."/>
            <person name="Lipzen A."/>
            <person name="Sullivan W."/>
            <person name="Andreopoulos W.B."/>
            <person name="Clum A."/>
            <person name="Lindquist E."/>
            <person name="Daum C."/>
            <person name="Ramamoorthy G.K."/>
            <person name="Gryganskyi A."/>
            <person name="Culley D."/>
            <person name="Magnuson J.K."/>
            <person name="James T.Y."/>
            <person name="O'Malley M.A."/>
            <person name="Stajich J.E."/>
            <person name="Spatafora J.W."/>
            <person name="Visel A."/>
            <person name="Grigoriev I.V."/>
        </authorList>
    </citation>
    <scope>NUCLEOTIDE SEQUENCE [LARGE SCALE GENOMIC DNA]</scope>
    <source>
        <strain evidence="15 16">NRRL 1336</strain>
    </source>
</reference>
<dbReference type="InterPro" id="IPR027417">
    <property type="entry name" value="P-loop_NTPase"/>
</dbReference>
<dbReference type="Proteomes" id="UP000193560">
    <property type="component" value="Unassembled WGS sequence"/>
</dbReference>
<dbReference type="InterPro" id="IPR048333">
    <property type="entry name" value="HA2_WH"/>
</dbReference>
<gene>
    <name evidence="15" type="ORF">BCR42DRAFT_49596</name>
</gene>
<dbReference type="FunFam" id="3.40.50.300:FF:000325">
    <property type="entry name" value="ATP-dependent RNA helicase DHX29"/>
    <property type="match status" value="1"/>
</dbReference>
<feature type="region of interest" description="Disordered" evidence="12">
    <location>
        <begin position="379"/>
        <end position="425"/>
    </location>
</feature>
<evidence type="ECO:0000256" key="11">
    <source>
        <dbReference type="ARBA" id="ARBA00047984"/>
    </source>
</evidence>
<evidence type="ECO:0000256" key="7">
    <source>
        <dbReference type="ARBA" id="ARBA00022806"/>
    </source>
</evidence>
<sequence>MAKKKKVTNTRGYATTSLPSKKSTTTSTSSESTTSPLATPPQPNIPSPATQNTTSQPTTTTSATTNDSQQPTEIDDVERLVKRFENLHTHKSNVAIEKLGQSAVTSTIMSDLNIKEQSFSLKSELEQDILDVITDQQKTSHLAFCRPIRRRASQTEKDRVVGKMDVAYLALTKLGFDPMDIQDSFHATVSTDMDAHLDWLCLNVPYERMPVGYYDTYFSKEGVKISLEQAKATKNNKVVDSRKAEDEHAPVPPSIPLSQSVSPQSQEPLRTSDDDNKRRILEAYMYDDDDEDEEADINETYAKTKMELTQLEMQVNGDSNKKKKKKTKPPNGPELSEKDMKQAKRKMDQLKQTLQALEQDWDFDKRKADAFFITEQRLLSDQRRQQQQQQESDPIPDDDENITNEPSTNPLDSSTNNDDEEEEEGGMFGFMDSMEVEGETAAAATTTAVTAAKEWRLVDVRLPASWKGRTPKQILEDQSNSRGFVKCRYSRLNKAASTWQASVSLFKKHASEPGLVVHLPDGLATDKPVDAEQLVAAAALFQLDPQSSIYQIMATPFKDLWTEWKQKKFEEDEAPRIAADRQRVQFILDTLNDSFDTSPKAPKPLTNIDAFSSDLDLSYEKGPHGGPGWKKRKQVLFGKVQQHFNQRLATKAYLQMKLKREELPIADYRQEILQLVQAHQVVIISGETGCGKSTQVPQFLAEHLLRPGTPYGSVICTQPRRISAMSIAQRVSYEMTDRPKAIGTKDAMVGYQIRLESKVSDENVLMFCTTGILLRRLESDPLLEGISHVIVDEVHERSIDSDFLLVVLQRICRVRSDLRVILMSATVNAERFSDYFRNCPIMSVPGRTYPVNVQYLEDIVETTGYVLEEDSYYAVKKARTQTNQGNINVSGQHGSSKRVHYEIFDEDSDSDDIYHPSTQQQQSKLTILEQQDGDDNEDIVADGGIEYSRQTRKMIKRMDENKINYDLMINLLEHITKGNNDDETIPTTGAILIFLPGMPEIRKLYDMVSAHSVLGDPTKTLLIALHSTLSSEHQEKAFDVPPKGIRKIVFATNIAETGITISDVTIVIDTGMAKIVSYDQEKRMTRLRQMYVAKANVNQRKGRAGRVQEGLCYHLFTKDKYESLANYETPEILRLPLEELCLRIKVCNLGGSIEQVLGSALDAPSSKMVKNAIETLQQVQALADDESQELTPLGAHLSHLPVDVHIGKMILFGAIFRCLDPILTIAAALSFKSPFVRPFGNEDEADKAREQFKQGKLYDSDFLSVYKAYSVWREELIRVRGSGGGWQRKMHQFCKRHYLSHKNLETIEEMKKQYLELLVSIGFVKHNDVRGEGLDQKYSLHHRLRLCQIPSVYNQYGTSIPMINAAITAGLYPKVALYHPDTRSFVQHDMLHRTIHPSSCLFKKENQLSSPFLVYNTVVMNNDRIYLWETASIDAVAVLLLANDMTIKHHQKMVIVDHWIKFNCFARTAVLIKFLRHELKTWLQGKMDDPSLDLTTTSQAVMELMVKTLEAGH</sequence>
<dbReference type="SMART" id="SM00847">
    <property type="entry name" value="HA2"/>
    <property type="match status" value="1"/>
</dbReference>
<dbReference type="PROSITE" id="PS00690">
    <property type="entry name" value="DEAH_ATP_HELICASE"/>
    <property type="match status" value="1"/>
</dbReference>
<evidence type="ECO:0000256" key="6">
    <source>
        <dbReference type="ARBA" id="ARBA00022801"/>
    </source>
</evidence>
<evidence type="ECO:0000256" key="5">
    <source>
        <dbReference type="ARBA" id="ARBA00022741"/>
    </source>
</evidence>
<name>A0A1X2IF32_9FUNG</name>
<dbReference type="InterPro" id="IPR056890">
    <property type="entry name" value="UBA_DHX29-like"/>
</dbReference>
<comment type="caution">
    <text evidence="15">The sequence shown here is derived from an EMBL/GenBank/DDBJ whole genome shotgun (WGS) entry which is preliminary data.</text>
</comment>
<evidence type="ECO:0000256" key="2">
    <source>
        <dbReference type="ARBA" id="ARBA00012552"/>
    </source>
</evidence>
<keyword evidence="16" id="KW-1185">Reference proteome</keyword>
<evidence type="ECO:0000259" key="13">
    <source>
        <dbReference type="PROSITE" id="PS51192"/>
    </source>
</evidence>
<dbReference type="CDD" id="cd18791">
    <property type="entry name" value="SF2_C_RHA"/>
    <property type="match status" value="1"/>
</dbReference>
<feature type="region of interest" description="Disordered" evidence="12">
    <location>
        <begin position="314"/>
        <end position="349"/>
    </location>
</feature>
<dbReference type="EMBL" id="MCGE01000013">
    <property type="protein sequence ID" value="ORZ15198.1"/>
    <property type="molecule type" value="Genomic_DNA"/>
</dbReference>
<dbReference type="Pfam" id="PF21010">
    <property type="entry name" value="HA2_C"/>
    <property type="match status" value="1"/>
</dbReference>
<evidence type="ECO:0000256" key="1">
    <source>
        <dbReference type="ARBA" id="ARBA00008792"/>
    </source>
</evidence>
<dbReference type="InterPro" id="IPR011709">
    <property type="entry name" value="DEAD-box_helicase_OB_fold"/>
</dbReference>
<feature type="domain" description="Helicase C-terminal" evidence="14">
    <location>
        <begin position="970"/>
        <end position="1148"/>
    </location>
</feature>
<dbReference type="STRING" id="90262.A0A1X2IF32"/>
<dbReference type="PROSITE" id="PS51194">
    <property type="entry name" value="HELICASE_CTER"/>
    <property type="match status" value="1"/>
</dbReference>
<dbReference type="Pfam" id="PF00270">
    <property type="entry name" value="DEAD"/>
    <property type="match status" value="1"/>
</dbReference>
<dbReference type="PANTHER" id="PTHR18934:SF145">
    <property type="entry name" value="ATP-DEPENDENT RNA HELICASE DHX57-RELATED"/>
    <property type="match status" value="1"/>
</dbReference>
<evidence type="ECO:0000313" key="15">
    <source>
        <dbReference type="EMBL" id="ORZ15198.1"/>
    </source>
</evidence>
<dbReference type="Pfam" id="PF04408">
    <property type="entry name" value="WHD_HA2"/>
    <property type="match status" value="1"/>
</dbReference>
<evidence type="ECO:0000256" key="10">
    <source>
        <dbReference type="ARBA" id="ARBA00023054"/>
    </source>
</evidence>
<dbReference type="SUPFAM" id="SSF52540">
    <property type="entry name" value="P-loop containing nucleoside triphosphate hydrolases"/>
    <property type="match status" value="1"/>
</dbReference>
<dbReference type="GO" id="GO:0003743">
    <property type="term" value="F:translation initiation factor activity"/>
    <property type="evidence" value="ECO:0007669"/>
    <property type="project" value="UniProtKB-KW"/>
</dbReference>